<dbReference type="Proteomes" id="UP001470230">
    <property type="component" value="Unassembled WGS sequence"/>
</dbReference>
<dbReference type="SUPFAM" id="SSF49785">
    <property type="entry name" value="Galactose-binding domain-like"/>
    <property type="match status" value="1"/>
</dbReference>
<evidence type="ECO:0000313" key="2">
    <source>
        <dbReference type="EMBL" id="KAK8843043.1"/>
    </source>
</evidence>
<reference evidence="2 3" key="1">
    <citation type="submission" date="2024-04" db="EMBL/GenBank/DDBJ databases">
        <title>Tritrichomonas musculus Genome.</title>
        <authorList>
            <person name="Alves-Ferreira E."/>
            <person name="Grigg M."/>
            <person name="Lorenzi H."/>
            <person name="Galac M."/>
        </authorList>
    </citation>
    <scope>NUCLEOTIDE SEQUENCE [LARGE SCALE GENOMIC DNA]</scope>
    <source>
        <strain evidence="2 3">EAF2021</strain>
    </source>
</reference>
<organism evidence="2 3">
    <name type="scientific">Tritrichomonas musculus</name>
    <dbReference type="NCBI Taxonomy" id="1915356"/>
    <lineage>
        <taxon>Eukaryota</taxon>
        <taxon>Metamonada</taxon>
        <taxon>Parabasalia</taxon>
        <taxon>Tritrichomonadida</taxon>
        <taxon>Tritrichomonadidae</taxon>
        <taxon>Tritrichomonas</taxon>
    </lineage>
</organism>
<proteinExistence type="predicted"/>
<name>A0ABR2H9Y2_9EUKA</name>
<gene>
    <name evidence="2" type="ORF">M9Y10_025231</name>
</gene>
<sequence length="279" mass="32889">MQNLSIDTLARIVSNDKLQLNAEDQLLKFVNKLYKSDSMYSILYETVLFENVTGDVMKEFTQNFDSEDMNRRIWIRLSNRLENGIEKEEETVENKRYRQKSDKIHKKKKRIEFSPSGQKDFNGILNHLRTETNGQIESKVAITSSSICNSSENHQPRVVTLFEDKNKYFYTNIEQNCWLRFDFRESRVVPTHYTIRSYQYNSHPKSWVIECSNDRISWETVDEESECPHLASSSLVHTFKVNHPTSKGFRYVRMRLTGPNWSGNNQLVIDSFEIYGNLI</sequence>
<accession>A0ABR2H9Y2</accession>
<keyword evidence="3" id="KW-1185">Reference proteome</keyword>
<evidence type="ECO:0000313" key="3">
    <source>
        <dbReference type="Proteomes" id="UP001470230"/>
    </source>
</evidence>
<feature type="domain" description="F5/8 type C" evidence="1">
    <location>
        <begin position="142"/>
        <end position="264"/>
    </location>
</feature>
<protein>
    <recommendedName>
        <fullName evidence="1">F5/8 type C domain-containing protein</fullName>
    </recommendedName>
</protein>
<evidence type="ECO:0000259" key="1">
    <source>
        <dbReference type="Pfam" id="PF00754"/>
    </source>
</evidence>
<dbReference type="Gene3D" id="2.60.120.260">
    <property type="entry name" value="Galactose-binding domain-like"/>
    <property type="match status" value="1"/>
</dbReference>
<dbReference type="InterPro" id="IPR000421">
    <property type="entry name" value="FA58C"/>
</dbReference>
<comment type="caution">
    <text evidence="2">The sequence shown here is derived from an EMBL/GenBank/DDBJ whole genome shotgun (WGS) entry which is preliminary data.</text>
</comment>
<dbReference type="InterPro" id="IPR008979">
    <property type="entry name" value="Galactose-bd-like_sf"/>
</dbReference>
<dbReference type="EMBL" id="JAPFFF010000036">
    <property type="protein sequence ID" value="KAK8843043.1"/>
    <property type="molecule type" value="Genomic_DNA"/>
</dbReference>
<dbReference type="Pfam" id="PF00754">
    <property type="entry name" value="F5_F8_type_C"/>
    <property type="match status" value="1"/>
</dbReference>